<feature type="region of interest" description="Disordered" evidence="1">
    <location>
        <begin position="1"/>
        <end position="42"/>
    </location>
</feature>
<dbReference type="OrthoDB" id="1936937at2759"/>
<gene>
    <name evidence="3" type="primary">LOC102717046</name>
</gene>
<dbReference type="KEGG" id="obr:102717046"/>
<dbReference type="Gramene" id="OB03G14800.1">
    <property type="protein sequence ID" value="OB03G14800.1"/>
    <property type="gene ID" value="OB03G14800"/>
</dbReference>
<sequence>MSSPEQPRGQNSRTRKMMESANGETDETSGLTTPRSHEVPLCSSYENGITRIPEEIRLGDPEAYHPKAVCIGPYFHSARNSPSFRRMEQHKRWCVNRLLERSSHSLEPLVQAFLLRLSKAIKTKSFLQLYSGPVDMTEEEIGMMLLFDGCFIVHFLLRHDPNKGAEHEYWTKLDAGLLDHDYGTHQWERPWEWSLVAIDMLLLENQIPFVAVRILFDILKTEHDEAVDLTACARSMFNKYLPAGMRTSTRPIRCHDARCLLQLLYRSLLPNPKLRSDLMEPPPRPPRTGIEPAKKLDADGVSITRRRRRRWWWPLSHFQEPFTFLDIAFSHGKLQIPQLEVSDASIQLLQNLIAFEKCYEGATTCHVANYAAFMDALNADHHDTEMLRRRRVLDVRSTSPQHEVSLRRRCKQDVDPSSENYLGRVMVDVVLYREARASRRKTQTTPMSDTMFFVVLAVTAYVFLALCWYIVS</sequence>
<name>J3LKA4_ORYBR</name>
<evidence type="ECO:0000256" key="1">
    <source>
        <dbReference type="SAM" id="MobiDB-lite"/>
    </source>
</evidence>
<dbReference type="InterPro" id="IPR004158">
    <property type="entry name" value="DUF247_pln"/>
</dbReference>
<dbReference type="GeneID" id="102717046"/>
<reference evidence="3" key="2">
    <citation type="submission" date="2013-04" db="UniProtKB">
        <authorList>
            <consortium name="EnsemblPlants"/>
        </authorList>
    </citation>
    <scope>IDENTIFICATION</scope>
</reference>
<protein>
    <submittedName>
        <fullName evidence="3">Uncharacterized protein</fullName>
    </submittedName>
</protein>
<evidence type="ECO:0000313" key="3">
    <source>
        <dbReference type="EnsemblPlants" id="OB03G14800.1"/>
    </source>
</evidence>
<dbReference type="PANTHER" id="PTHR31170:SF25">
    <property type="entry name" value="BNAA09G04570D PROTEIN"/>
    <property type="match status" value="1"/>
</dbReference>
<reference evidence="3" key="1">
    <citation type="journal article" date="2013" name="Nat. Commun.">
        <title>Whole-genome sequencing of Oryza brachyantha reveals mechanisms underlying Oryza genome evolution.</title>
        <authorList>
            <person name="Chen J."/>
            <person name="Huang Q."/>
            <person name="Gao D."/>
            <person name="Wang J."/>
            <person name="Lang Y."/>
            <person name="Liu T."/>
            <person name="Li B."/>
            <person name="Bai Z."/>
            <person name="Luis Goicoechea J."/>
            <person name="Liang C."/>
            <person name="Chen C."/>
            <person name="Zhang W."/>
            <person name="Sun S."/>
            <person name="Liao Y."/>
            <person name="Zhang X."/>
            <person name="Yang L."/>
            <person name="Song C."/>
            <person name="Wang M."/>
            <person name="Shi J."/>
            <person name="Liu G."/>
            <person name="Liu J."/>
            <person name="Zhou H."/>
            <person name="Zhou W."/>
            <person name="Yu Q."/>
            <person name="An N."/>
            <person name="Chen Y."/>
            <person name="Cai Q."/>
            <person name="Wang B."/>
            <person name="Liu B."/>
            <person name="Min J."/>
            <person name="Huang Y."/>
            <person name="Wu H."/>
            <person name="Li Z."/>
            <person name="Zhang Y."/>
            <person name="Yin Y."/>
            <person name="Song W."/>
            <person name="Jiang J."/>
            <person name="Jackson S.A."/>
            <person name="Wing R.A."/>
            <person name="Wang J."/>
            <person name="Chen M."/>
        </authorList>
    </citation>
    <scope>NUCLEOTIDE SEQUENCE [LARGE SCALE GENOMIC DNA]</scope>
    <source>
        <strain evidence="3">cv. IRGC 101232</strain>
    </source>
</reference>
<dbReference type="HOGENOM" id="CLU_020188_0_0_1"/>
<feature type="transmembrane region" description="Helical" evidence="2">
    <location>
        <begin position="451"/>
        <end position="471"/>
    </location>
</feature>
<keyword evidence="2" id="KW-1133">Transmembrane helix</keyword>
<feature type="compositionally biased region" description="Polar residues" evidence="1">
    <location>
        <begin position="1"/>
        <end position="12"/>
    </location>
</feature>
<keyword evidence="4" id="KW-1185">Reference proteome</keyword>
<dbReference type="Proteomes" id="UP000006038">
    <property type="component" value="Chromosome 3"/>
</dbReference>
<dbReference type="Pfam" id="PF03140">
    <property type="entry name" value="DUF247"/>
    <property type="match status" value="1"/>
</dbReference>
<keyword evidence="2" id="KW-0472">Membrane</keyword>
<keyword evidence="2" id="KW-0812">Transmembrane</keyword>
<dbReference type="STRING" id="4533.J3LKA4"/>
<dbReference type="AlphaFoldDB" id="J3LKA4"/>
<organism evidence="3">
    <name type="scientific">Oryza brachyantha</name>
    <name type="common">malo sina</name>
    <dbReference type="NCBI Taxonomy" id="4533"/>
    <lineage>
        <taxon>Eukaryota</taxon>
        <taxon>Viridiplantae</taxon>
        <taxon>Streptophyta</taxon>
        <taxon>Embryophyta</taxon>
        <taxon>Tracheophyta</taxon>
        <taxon>Spermatophyta</taxon>
        <taxon>Magnoliopsida</taxon>
        <taxon>Liliopsida</taxon>
        <taxon>Poales</taxon>
        <taxon>Poaceae</taxon>
        <taxon>BOP clade</taxon>
        <taxon>Oryzoideae</taxon>
        <taxon>Oryzeae</taxon>
        <taxon>Oryzinae</taxon>
        <taxon>Oryza</taxon>
    </lineage>
</organism>
<evidence type="ECO:0000256" key="2">
    <source>
        <dbReference type="SAM" id="Phobius"/>
    </source>
</evidence>
<dbReference type="RefSeq" id="XP_006649444.1">
    <property type="nucleotide sequence ID" value="XM_006649381.3"/>
</dbReference>
<evidence type="ECO:0000313" key="4">
    <source>
        <dbReference type="Proteomes" id="UP000006038"/>
    </source>
</evidence>
<proteinExistence type="predicted"/>
<dbReference type="PANTHER" id="PTHR31170">
    <property type="entry name" value="BNAC04G53230D PROTEIN"/>
    <property type="match status" value="1"/>
</dbReference>
<accession>J3LKA4</accession>
<dbReference type="EnsemblPlants" id="OB03G14800.1">
    <property type="protein sequence ID" value="OB03G14800.1"/>
    <property type="gene ID" value="OB03G14800"/>
</dbReference>
<dbReference type="OMA" id="PRGQNTR"/>